<evidence type="ECO:0000259" key="3">
    <source>
        <dbReference type="Pfam" id="PF01243"/>
    </source>
</evidence>
<dbReference type="PANTHER" id="PTHR35176:SF6">
    <property type="entry name" value="HEME OXYGENASE HI_0854-RELATED"/>
    <property type="match status" value="1"/>
</dbReference>
<evidence type="ECO:0000313" key="4">
    <source>
        <dbReference type="EMBL" id="AHC26051.1"/>
    </source>
</evidence>
<evidence type="ECO:0000313" key="5">
    <source>
        <dbReference type="Proteomes" id="UP000018763"/>
    </source>
</evidence>
<dbReference type="GO" id="GO:0005829">
    <property type="term" value="C:cytosol"/>
    <property type="evidence" value="ECO:0007669"/>
    <property type="project" value="TreeGrafter"/>
</dbReference>
<evidence type="ECO:0000256" key="1">
    <source>
        <dbReference type="ARBA" id="ARBA00023002"/>
    </source>
</evidence>
<dbReference type="EMBL" id="CP006936">
    <property type="protein sequence ID" value="AHC26051.1"/>
    <property type="molecule type" value="Genomic_DNA"/>
</dbReference>
<organism evidence="4 5">
    <name type="scientific">Mycolicibacterium neoaurum VKM Ac-1815D</name>
    <dbReference type="NCBI Taxonomy" id="700508"/>
    <lineage>
        <taxon>Bacteria</taxon>
        <taxon>Bacillati</taxon>
        <taxon>Actinomycetota</taxon>
        <taxon>Actinomycetes</taxon>
        <taxon>Mycobacteriales</taxon>
        <taxon>Mycobacteriaceae</taxon>
        <taxon>Mycolicibacterium</taxon>
    </lineage>
</organism>
<gene>
    <name evidence="4" type="ORF">D174_16315</name>
</gene>
<dbReference type="AlphaFoldDB" id="V5XEG0"/>
<dbReference type="KEGG" id="mne:D174_16315"/>
<dbReference type="InterPro" id="IPR052019">
    <property type="entry name" value="F420H2_bilvrd_red/Heme_oxyg"/>
</dbReference>
<name>V5XEG0_MYCNE</name>
<protein>
    <submittedName>
        <fullName evidence="4">Pyridoxamine 5-phosphate oxidase</fullName>
    </submittedName>
</protein>
<dbReference type="InterPro" id="IPR011576">
    <property type="entry name" value="Pyridox_Oxase_N"/>
</dbReference>
<feature type="compositionally biased region" description="Low complexity" evidence="2">
    <location>
        <begin position="1"/>
        <end position="14"/>
    </location>
</feature>
<keyword evidence="1" id="KW-0560">Oxidoreductase</keyword>
<keyword evidence="5" id="KW-1185">Reference proteome</keyword>
<dbReference type="eggNOG" id="COG3467">
    <property type="taxonomic scope" value="Bacteria"/>
</dbReference>
<dbReference type="GO" id="GO:0070967">
    <property type="term" value="F:coenzyme F420 binding"/>
    <property type="evidence" value="ECO:0007669"/>
    <property type="project" value="TreeGrafter"/>
</dbReference>
<feature type="domain" description="Pyridoxamine 5'-phosphate oxidase N-terminal" evidence="3">
    <location>
        <begin position="31"/>
        <end position="119"/>
    </location>
</feature>
<dbReference type="Proteomes" id="UP000018763">
    <property type="component" value="Chromosome"/>
</dbReference>
<sequence>MSSPAKSSPGTSSPGSPPPQRRRRSLAMTRSELDAFLGAQRTCRVGTVSASGQPHVTPLWFAWDGTALWLYSIVDSQRWVDIVRDPRVSVVIDDGERYAELRGVEILGTAQTVGDAPRTTTPDTQLIEPERLFAEKYFGSADFVSDGRHAWLRVIPNRLRSWDFRKIAQRPA</sequence>
<dbReference type="SUPFAM" id="SSF50475">
    <property type="entry name" value="FMN-binding split barrel"/>
    <property type="match status" value="1"/>
</dbReference>
<accession>V5XEG0</accession>
<dbReference type="Gene3D" id="2.30.110.10">
    <property type="entry name" value="Electron Transport, Fmn-binding Protein, Chain A"/>
    <property type="match status" value="1"/>
</dbReference>
<dbReference type="InterPro" id="IPR012349">
    <property type="entry name" value="Split_barrel_FMN-bd"/>
</dbReference>
<dbReference type="GO" id="GO:0016627">
    <property type="term" value="F:oxidoreductase activity, acting on the CH-CH group of donors"/>
    <property type="evidence" value="ECO:0007669"/>
    <property type="project" value="TreeGrafter"/>
</dbReference>
<evidence type="ECO:0000256" key="2">
    <source>
        <dbReference type="SAM" id="MobiDB-lite"/>
    </source>
</evidence>
<dbReference type="PANTHER" id="PTHR35176">
    <property type="entry name" value="HEME OXYGENASE HI_0854-RELATED"/>
    <property type="match status" value="1"/>
</dbReference>
<proteinExistence type="predicted"/>
<feature type="region of interest" description="Disordered" evidence="2">
    <location>
        <begin position="1"/>
        <end position="25"/>
    </location>
</feature>
<dbReference type="Pfam" id="PF01243">
    <property type="entry name" value="PNPOx_N"/>
    <property type="match status" value="1"/>
</dbReference>
<reference evidence="4 5" key="1">
    <citation type="journal article" date="2014" name="Genome Announc.">
        <title>Complete Genome Sequence of Sterol-Transforming Mycobacterium neoaurum Strain VKM Ac-1815D.</title>
        <authorList>
            <person name="Shtratnikova V.Y."/>
            <person name="Bragin E.Y."/>
            <person name="Dovbnya D.V."/>
            <person name="Pekov Y.A."/>
            <person name="Schelkunov M.I."/>
            <person name="Strizhov N."/>
            <person name="Ivashina T.V."/>
            <person name="Ashapkin V.V."/>
            <person name="Donova M.V."/>
        </authorList>
    </citation>
    <scope>NUCLEOTIDE SEQUENCE [LARGE SCALE GENOMIC DNA]</scope>
    <source>
        <strain evidence="4 5">VKM Ac-1815D</strain>
    </source>
</reference>